<organism evidence="1">
    <name type="scientific">Caudovirales sp. ctqPn17</name>
    <dbReference type="NCBI Taxonomy" id="2825772"/>
    <lineage>
        <taxon>Viruses</taxon>
        <taxon>Duplodnaviria</taxon>
        <taxon>Heunggongvirae</taxon>
        <taxon>Uroviricota</taxon>
        <taxon>Caudoviricetes</taxon>
    </lineage>
</organism>
<protein>
    <submittedName>
        <fullName evidence="1">Lysozyme</fullName>
    </submittedName>
</protein>
<name>A0A8S5QEB3_9CAUD</name>
<reference evidence="1" key="1">
    <citation type="journal article" date="2021" name="Proc. Natl. Acad. Sci. U.S.A.">
        <title>A Catalog of Tens of Thousands of Viruses from Human Metagenomes Reveals Hidden Associations with Chronic Diseases.</title>
        <authorList>
            <person name="Tisza M.J."/>
            <person name="Buck C.B."/>
        </authorList>
    </citation>
    <scope>NUCLEOTIDE SEQUENCE</scope>
    <source>
        <strain evidence="1">CtqPn17</strain>
    </source>
</reference>
<evidence type="ECO:0000313" key="1">
    <source>
        <dbReference type="EMBL" id="DAE17599.1"/>
    </source>
</evidence>
<accession>A0A8S5QEB3</accession>
<proteinExistence type="predicted"/>
<sequence length="107" mass="12303">MAQYEIDNVAVPIDFQESDIIQRTLQNAKNLLMCEMGEVPYDRYRGLDTSLFDLPFEEFKEELLPELDRVMILEPDVEVVDADAKKLPDGSTYIKVTVEISLDDSEE</sequence>
<dbReference type="EMBL" id="BK015642">
    <property type="protein sequence ID" value="DAE17599.1"/>
    <property type="molecule type" value="Genomic_DNA"/>
</dbReference>